<gene>
    <name evidence="6" type="ORF">FCI23_30735</name>
</gene>
<dbReference type="PANTHER" id="PTHR43046:SF14">
    <property type="entry name" value="MUTT_NUDIX FAMILY PROTEIN"/>
    <property type="match status" value="1"/>
</dbReference>
<dbReference type="PROSITE" id="PS00893">
    <property type="entry name" value="NUDIX_BOX"/>
    <property type="match status" value="1"/>
</dbReference>
<dbReference type="RefSeq" id="WP_136727221.1">
    <property type="nucleotide sequence ID" value="NZ_SUMC01000036.1"/>
</dbReference>
<sequence length="278" mass="30698">MDLHAGVILFHGERLALHDSYALPGGLVPWGGDLAAAAVDAARTTLGCEVSVDSQPCLEVRGSAVTTVYFRATSRDAPGRGQLLTREQALHAPLAPWTASEAILRSWSGTPWWKGRLVVEDPYGRPPQRTRAGAVVIRDARMLLIEYRDRRETGYEIPGGGVERGETPEMAVLRELTEETGLSGRVGREIAQVNRSIRGSHPGHYFLVKAEGEIAPRETLDLDGDACPVWIPVGELPATPLWPKRLGWRIAHWYRHGWPDPPAVLCDSLRDLRLPCDW</sequence>
<dbReference type="PRINTS" id="PR00502">
    <property type="entry name" value="NUDIXFAMILY"/>
</dbReference>
<dbReference type="PANTHER" id="PTHR43046">
    <property type="entry name" value="GDP-MANNOSE MANNOSYL HYDROLASE"/>
    <property type="match status" value="1"/>
</dbReference>
<comment type="caution">
    <text evidence="6">The sequence shown here is derived from an EMBL/GenBank/DDBJ whole genome shotgun (WGS) entry which is preliminary data.</text>
</comment>
<protein>
    <submittedName>
        <fullName evidence="6">NUDIX domain-containing protein</fullName>
    </submittedName>
</protein>
<dbReference type="GO" id="GO:0016787">
    <property type="term" value="F:hydrolase activity"/>
    <property type="evidence" value="ECO:0007669"/>
    <property type="project" value="UniProtKB-KW"/>
</dbReference>
<dbReference type="Pfam" id="PF00293">
    <property type="entry name" value="NUDIX"/>
    <property type="match status" value="1"/>
</dbReference>
<feature type="domain" description="Nudix hydrolase" evidence="5">
    <location>
        <begin position="127"/>
        <end position="256"/>
    </location>
</feature>
<dbReference type="OrthoDB" id="9804442at2"/>
<keyword evidence="7" id="KW-1185">Reference proteome</keyword>
<evidence type="ECO:0000256" key="4">
    <source>
        <dbReference type="RuleBase" id="RU003476"/>
    </source>
</evidence>
<comment type="similarity">
    <text evidence="2 4">Belongs to the Nudix hydrolase family.</text>
</comment>
<name>A0A4U0SBL7_9ACTN</name>
<proteinExistence type="inferred from homology"/>
<evidence type="ECO:0000313" key="6">
    <source>
        <dbReference type="EMBL" id="TKA06612.1"/>
    </source>
</evidence>
<dbReference type="SUPFAM" id="SSF55811">
    <property type="entry name" value="Nudix"/>
    <property type="match status" value="1"/>
</dbReference>
<accession>A0A4U0SBL7</accession>
<dbReference type="InterPro" id="IPR020476">
    <property type="entry name" value="Nudix_hydrolase"/>
</dbReference>
<dbReference type="Gene3D" id="3.90.79.10">
    <property type="entry name" value="Nucleoside Triphosphate Pyrophosphohydrolase"/>
    <property type="match status" value="1"/>
</dbReference>
<keyword evidence="3 4" id="KW-0378">Hydrolase</keyword>
<evidence type="ECO:0000259" key="5">
    <source>
        <dbReference type="PROSITE" id="PS51462"/>
    </source>
</evidence>
<evidence type="ECO:0000256" key="2">
    <source>
        <dbReference type="ARBA" id="ARBA00005582"/>
    </source>
</evidence>
<dbReference type="AlphaFoldDB" id="A0A4U0SBL7"/>
<dbReference type="InterPro" id="IPR020084">
    <property type="entry name" value="NUDIX_hydrolase_CS"/>
</dbReference>
<dbReference type="InterPro" id="IPR000086">
    <property type="entry name" value="NUDIX_hydrolase_dom"/>
</dbReference>
<organism evidence="6 7">
    <name type="scientific">Actinacidiphila oryziradicis</name>
    <dbReference type="NCBI Taxonomy" id="2571141"/>
    <lineage>
        <taxon>Bacteria</taxon>
        <taxon>Bacillati</taxon>
        <taxon>Actinomycetota</taxon>
        <taxon>Actinomycetes</taxon>
        <taxon>Kitasatosporales</taxon>
        <taxon>Streptomycetaceae</taxon>
        <taxon>Actinacidiphila</taxon>
    </lineage>
</organism>
<reference evidence="6 7" key="1">
    <citation type="submission" date="2019-04" db="EMBL/GenBank/DDBJ databases">
        <title>Streptomyces oryziradicis sp. nov., a novel actinomycete isolated from rhizosphere soil of rice (Oryza sativa L.).</title>
        <authorList>
            <person name="Li C."/>
        </authorList>
    </citation>
    <scope>NUCLEOTIDE SEQUENCE [LARGE SCALE GENOMIC DNA]</scope>
    <source>
        <strain evidence="6 7">NEAU-C40</strain>
    </source>
</reference>
<evidence type="ECO:0000256" key="1">
    <source>
        <dbReference type="ARBA" id="ARBA00001946"/>
    </source>
</evidence>
<evidence type="ECO:0000256" key="3">
    <source>
        <dbReference type="ARBA" id="ARBA00022801"/>
    </source>
</evidence>
<dbReference type="EMBL" id="SUMC01000036">
    <property type="protein sequence ID" value="TKA06612.1"/>
    <property type="molecule type" value="Genomic_DNA"/>
</dbReference>
<dbReference type="PROSITE" id="PS51462">
    <property type="entry name" value="NUDIX"/>
    <property type="match status" value="1"/>
</dbReference>
<evidence type="ECO:0000313" key="7">
    <source>
        <dbReference type="Proteomes" id="UP000305778"/>
    </source>
</evidence>
<dbReference type="Proteomes" id="UP000305778">
    <property type="component" value="Unassembled WGS sequence"/>
</dbReference>
<comment type="cofactor">
    <cofactor evidence="1">
        <name>Mg(2+)</name>
        <dbReference type="ChEBI" id="CHEBI:18420"/>
    </cofactor>
</comment>
<dbReference type="InterPro" id="IPR015797">
    <property type="entry name" value="NUDIX_hydrolase-like_dom_sf"/>
</dbReference>